<dbReference type="GO" id="GO:0016614">
    <property type="term" value="F:oxidoreductase activity, acting on CH-OH group of donors"/>
    <property type="evidence" value="ECO:0007669"/>
    <property type="project" value="InterPro"/>
</dbReference>
<feature type="binding site" evidence="6">
    <location>
        <position position="255"/>
    </location>
    <ligand>
        <name>FAD</name>
        <dbReference type="ChEBI" id="CHEBI:57692"/>
    </ligand>
</feature>
<dbReference type="PIRSF" id="PIRSF000137">
    <property type="entry name" value="Alcohol_oxidase"/>
    <property type="match status" value="1"/>
</dbReference>
<dbReference type="VEuPathDB" id="FungiDB:MELLADRAFT_46305"/>
<dbReference type="InterPro" id="IPR000172">
    <property type="entry name" value="GMC_OxRdtase_N"/>
</dbReference>
<evidence type="ECO:0000256" key="2">
    <source>
        <dbReference type="ARBA" id="ARBA00010790"/>
    </source>
</evidence>
<proteinExistence type="inferred from homology"/>
<dbReference type="EMBL" id="GL883090">
    <property type="protein sequence ID" value="EGG13189.1"/>
    <property type="molecule type" value="Genomic_DNA"/>
</dbReference>
<dbReference type="OrthoDB" id="269227at2759"/>
<keyword evidence="4 6" id="KW-0274">FAD</keyword>
<dbReference type="SUPFAM" id="SSF54373">
    <property type="entry name" value="FAD-linked reductases, C-terminal domain"/>
    <property type="match status" value="1"/>
</dbReference>
<dbReference type="STRING" id="747676.F4R3D5"/>
<feature type="domain" description="Glucose-methanol-choline oxidoreductase N-terminal" evidence="10">
    <location>
        <begin position="295"/>
        <end position="309"/>
    </location>
</feature>
<evidence type="ECO:0000313" key="11">
    <source>
        <dbReference type="EMBL" id="EGG13189.1"/>
    </source>
</evidence>
<gene>
    <name evidence="11" type="ORF">MELLADRAFT_46305</name>
</gene>
<reference evidence="12" key="1">
    <citation type="journal article" date="2011" name="Proc. Natl. Acad. Sci. U.S.A.">
        <title>Obligate biotrophy features unraveled by the genomic analysis of rust fungi.</title>
        <authorList>
            <person name="Duplessis S."/>
            <person name="Cuomo C.A."/>
            <person name="Lin Y.-C."/>
            <person name="Aerts A."/>
            <person name="Tisserant E."/>
            <person name="Veneault-Fourrey C."/>
            <person name="Joly D.L."/>
            <person name="Hacquard S."/>
            <person name="Amselem J."/>
            <person name="Cantarel B.L."/>
            <person name="Chiu R."/>
            <person name="Coutinho P.M."/>
            <person name="Feau N."/>
            <person name="Field M."/>
            <person name="Frey P."/>
            <person name="Gelhaye E."/>
            <person name="Goldberg J."/>
            <person name="Grabherr M.G."/>
            <person name="Kodira C.D."/>
            <person name="Kohler A."/>
            <person name="Kuees U."/>
            <person name="Lindquist E.A."/>
            <person name="Lucas S.M."/>
            <person name="Mago R."/>
            <person name="Mauceli E."/>
            <person name="Morin E."/>
            <person name="Murat C."/>
            <person name="Pangilinan J.L."/>
            <person name="Park R."/>
            <person name="Pearson M."/>
            <person name="Quesneville H."/>
            <person name="Rouhier N."/>
            <person name="Sakthikumar S."/>
            <person name="Salamov A.A."/>
            <person name="Schmutz J."/>
            <person name="Selles B."/>
            <person name="Shapiro H."/>
            <person name="Tanguay P."/>
            <person name="Tuskan G.A."/>
            <person name="Henrissat B."/>
            <person name="Van de Peer Y."/>
            <person name="Rouze P."/>
            <person name="Ellis J.G."/>
            <person name="Dodds P.N."/>
            <person name="Schein J.E."/>
            <person name="Zhong S."/>
            <person name="Hamelin R.C."/>
            <person name="Grigoriev I.V."/>
            <person name="Szabo L.J."/>
            <person name="Martin F."/>
        </authorList>
    </citation>
    <scope>NUCLEOTIDE SEQUENCE [LARGE SCALE GENOMIC DNA]</scope>
    <source>
        <strain evidence="12">98AG31 / pathotype 3-4-7</strain>
    </source>
</reference>
<dbReference type="RefSeq" id="XP_007404127.1">
    <property type="nucleotide sequence ID" value="XM_007404065.1"/>
</dbReference>
<dbReference type="PANTHER" id="PTHR11552">
    <property type="entry name" value="GLUCOSE-METHANOL-CHOLINE GMC OXIDOREDUCTASE"/>
    <property type="match status" value="1"/>
</dbReference>
<dbReference type="InterPro" id="IPR012132">
    <property type="entry name" value="GMC_OxRdtase"/>
</dbReference>
<dbReference type="HOGENOM" id="CLU_002865_6_0_1"/>
<evidence type="ECO:0000256" key="1">
    <source>
        <dbReference type="ARBA" id="ARBA00001974"/>
    </source>
</evidence>
<comment type="cofactor">
    <cofactor evidence="1 6">
        <name>FAD</name>
        <dbReference type="ChEBI" id="CHEBI:57692"/>
    </cofactor>
</comment>
<dbReference type="KEGG" id="mlr:MELLADRAFT_46305"/>
<evidence type="ECO:0000259" key="9">
    <source>
        <dbReference type="PROSITE" id="PS00623"/>
    </source>
</evidence>
<dbReference type="PANTHER" id="PTHR11552:SF147">
    <property type="entry name" value="CHOLINE DEHYDROGENASE, MITOCHONDRIAL"/>
    <property type="match status" value="1"/>
</dbReference>
<evidence type="ECO:0000256" key="6">
    <source>
        <dbReference type="PIRSR" id="PIRSR000137-2"/>
    </source>
</evidence>
<evidence type="ECO:0000259" key="10">
    <source>
        <dbReference type="PROSITE" id="PS00624"/>
    </source>
</evidence>
<comment type="similarity">
    <text evidence="2 7">Belongs to the GMC oxidoreductase family.</text>
</comment>
<evidence type="ECO:0000313" key="12">
    <source>
        <dbReference type="Proteomes" id="UP000001072"/>
    </source>
</evidence>
<feature type="domain" description="Glucose-methanol-choline oxidoreductase N-terminal" evidence="9">
    <location>
        <begin position="109"/>
        <end position="132"/>
    </location>
</feature>
<dbReference type="GO" id="GO:0050660">
    <property type="term" value="F:flavin adenine dinucleotide binding"/>
    <property type="evidence" value="ECO:0007669"/>
    <property type="project" value="InterPro"/>
</dbReference>
<dbReference type="PROSITE" id="PS00624">
    <property type="entry name" value="GMC_OXRED_2"/>
    <property type="match status" value="1"/>
</dbReference>
<dbReference type="InterPro" id="IPR007867">
    <property type="entry name" value="GMC_OxRtase_C"/>
</dbReference>
<organism evidence="12">
    <name type="scientific">Melampsora larici-populina (strain 98AG31 / pathotype 3-4-7)</name>
    <name type="common">Poplar leaf rust fungus</name>
    <dbReference type="NCBI Taxonomy" id="747676"/>
    <lineage>
        <taxon>Eukaryota</taxon>
        <taxon>Fungi</taxon>
        <taxon>Dikarya</taxon>
        <taxon>Basidiomycota</taxon>
        <taxon>Pucciniomycotina</taxon>
        <taxon>Pucciniomycetes</taxon>
        <taxon>Pucciniales</taxon>
        <taxon>Melampsoraceae</taxon>
        <taxon>Melampsora</taxon>
    </lineage>
</organism>
<feature type="binding site" evidence="6">
    <location>
        <begin position="119"/>
        <end position="122"/>
    </location>
    <ligand>
        <name>FAD</name>
        <dbReference type="ChEBI" id="CHEBI:57692"/>
    </ligand>
</feature>
<dbReference type="Gene3D" id="3.50.50.60">
    <property type="entry name" value="FAD/NAD(P)-binding domain"/>
    <property type="match status" value="1"/>
</dbReference>
<accession>F4R3D5</accession>
<protein>
    <recommendedName>
        <fullName evidence="9 10">Glucose-methanol-choline oxidoreductase N-terminal domain-containing protein</fullName>
    </recommendedName>
</protein>
<dbReference type="InterPro" id="IPR036188">
    <property type="entry name" value="FAD/NAD-bd_sf"/>
</dbReference>
<evidence type="ECO:0000256" key="8">
    <source>
        <dbReference type="SAM" id="SignalP"/>
    </source>
</evidence>
<feature type="active site" description="Proton acceptor" evidence="5">
    <location>
        <position position="580"/>
    </location>
</feature>
<keyword evidence="12" id="KW-1185">Reference proteome</keyword>
<feature type="chain" id="PRO_5003314748" description="Glucose-methanol-choline oxidoreductase N-terminal domain-containing protein" evidence="8">
    <location>
        <begin position="28"/>
        <end position="602"/>
    </location>
</feature>
<keyword evidence="3 7" id="KW-0285">Flavoprotein</keyword>
<feature type="active site" description="Proton donor" evidence="5">
    <location>
        <position position="537"/>
    </location>
</feature>
<evidence type="ECO:0000256" key="5">
    <source>
        <dbReference type="PIRSR" id="PIRSR000137-1"/>
    </source>
</evidence>
<feature type="signal peptide" evidence="8">
    <location>
        <begin position="1"/>
        <end position="27"/>
    </location>
</feature>
<evidence type="ECO:0000256" key="4">
    <source>
        <dbReference type="ARBA" id="ARBA00022827"/>
    </source>
</evidence>
<dbReference type="GeneID" id="18928326"/>
<sequence length="602" mass="65068">MDQFIRHFYTVVLSLIALSTTIHCAHTDSNEFDYIVVGGGTAGLAVASRISEDPSITVLVLEAGQKGLGNTGISIPGLAGSTFRSGVDWNYTTVPITGAGGRTMIYPRGKVLGGSSALNFMVATKASRHDYDTIESLGNPGWGWSEFDQASKKSEKFIAPTTHNFTFDPKYHGLKGVVETTFPKYLPPNVQGYFAAAKDLGHLKKLKDSFQGELQGPYYFAATIDEKAERMTSAKAYYFPIASRPNLIVQVESEVDRLLTSKSDDGQVIVRGVEYSSQGVKKTGLARKEIILSAGSIGTPAILERSGMGNPSVLTKFGIPVVVNLPGVGSNLADHAAIFNTYQLKAGLTSGDDLQTNPTFAAEQMKLYSEQCNGILTTINPLLDYEPLSAILTKAEMDEGLKVLESDSSHIPKPIFDAIKAQLLHGTPIEFISFLGATHPPNGSLIGIGATLQYPLSRGETHISSRDPQMPPQIDPAYFKHPYDLWLLSKASKHSRAIMDRPSMQSVIVKEFTPGDAVKTDEQWSSWVKSASSPNYHAIGTAAMLPREHGGVVDTELKVYGVKNLRVVDASIIPTHIAAHPSMTVYAIAEMAAEKIMKSKTA</sequence>
<dbReference type="Gene3D" id="3.30.560.10">
    <property type="entry name" value="Glucose Oxidase, domain 3"/>
    <property type="match status" value="1"/>
</dbReference>
<dbReference type="PROSITE" id="PS00623">
    <property type="entry name" value="GMC_OXRED_1"/>
    <property type="match status" value="1"/>
</dbReference>
<feature type="binding site" evidence="6">
    <location>
        <position position="111"/>
    </location>
    <ligand>
        <name>FAD</name>
        <dbReference type="ChEBI" id="CHEBI:57692"/>
    </ligand>
</feature>
<dbReference type="Pfam" id="PF05199">
    <property type="entry name" value="GMC_oxred_C"/>
    <property type="match status" value="1"/>
</dbReference>
<keyword evidence="8" id="KW-0732">Signal</keyword>
<evidence type="ECO:0000256" key="3">
    <source>
        <dbReference type="ARBA" id="ARBA00022630"/>
    </source>
</evidence>
<dbReference type="InParanoid" id="F4R3D5"/>
<name>F4R3D5_MELLP</name>
<dbReference type="Proteomes" id="UP000001072">
    <property type="component" value="Unassembled WGS sequence"/>
</dbReference>
<dbReference type="SUPFAM" id="SSF51905">
    <property type="entry name" value="FAD/NAD(P)-binding domain"/>
    <property type="match status" value="1"/>
</dbReference>
<dbReference type="AlphaFoldDB" id="F4R3D5"/>
<dbReference type="eggNOG" id="KOG1238">
    <property type="taxonomic scope" value="Eukaryota"/>
</dbReference>
<dbReference type="Pfam" id="PF00732">
    <property type="entry name" value="GMC_oxred_N"/>
    <property type="match status" value="1"/>
</dbReference>
<evidence type="ECO:0000256" key="7">
    <source>
        <dbReference type="RuleBase" id="RU003968"/>
    </source>
</evidence>